<dbReference type="AlphaFoldDB" id="A0A699RHB4"/>
<evidence type="ECO:0000313" key="2">
    <source>
        <dbReference type="EMBL" id="GFC82214.1"/>
    </source>
</evidence>
<feature type="region of interest" description="Disordered" evidence="1">
    <location>
        <begin position="1"/>
        <end position="41"/>
    </location>
</feature>
<organism evidence="2">
    <name type="scientific">Tanacetum cinerariifolium</name>
    <name type="common">Dalmatian daisy</name>
    <name type="synonym">Chrysanthemum cinerariifolium</name>
    <dbReference type="NCBI Taxonomy" id="118510"/>
    <lineage>
        <taxon>Eukaryota</taxon>
        <taxon>Viridiplantae</taxon>
        <taxon>Streptophyta</taxon>
        <taxon>Embryophyta</taxon>
        <taxon>Tracheophyta</taxon>
        <taxon>Spermatophyta</taxon>
        <taxon>Magnoliopsida</taxon>
        <taxon>eudicotyledons</taxon>
        <taxon>Gunneridae</taxon>
        <taxon>Pentapetalae</taxon>
        <taxon>asterids</taxon>
        <taxon>campanulids</taxon>
        <taxon>Asterales</taxon>
        <taxon>Asteraceae</taxon>
        <taxon>Asteroideae</taxon>
        <taxon>Anthemideae</taxon>
        <taxon>Anthemidinae</taxon>
        <taxon>Tanacetum</taxon>
    </lineage>
</organism>
<reference evidence="2" key="1">
    <citation type="journal article" date="2019" name="Sci. Rep.">
        <title>Draft genome of Tanacetum cinerariifolium, the natural source of mosquito coil.</title>
        <authorList>
            <person name="Yamashiro T."/>
            <person name="Shiraishi A."/>
            <person name="Satake H."/>
            <person name="Nakayama K."/>
        </authorList>
    </citation>
    <scope>NUCLEOTIDE SEQUENCE</scope>
</reference>
<name>A0A699RHB4_TANCI</name>
<gene>
    <name evidence="2" type="ORF">Tci_854184</name>
</gene>
<accession>A0A699RHB4</accession>
<protein>
    <submittedName>
        <fullName evidence="2">Uncharacterized protein</fullName>
    </submittedName>
</protein>
<feature type="compositionally biased region" description="Acidic residues" evidence="1">
    <location>
        <begin position="24"/>
        <end position="38"/>
    </location>
</feature>
<sequence length="130" mass="14974">MELDEHAPVYVLEPQHPEYHAPSDDDFQVEHDDEDLEEDPMRSMSLRVLRRLNCSRRMRLLSHHHHLDTMEQGYLSDLRHPLAMSSNNAQSAVTYTSISSDSDRPSWGIPLMNAGELSEMDPYEEVAQQG</sequence>
<proteinExistence type="predicted"/>
<comment type="caution">
    <text evidence="2">The sequence shown here is derived from an EMBL/GenBank/DDBJ whole genome shotgun (WGS) entry which is preliminary data.</text>
</comment>
<evidence type="ECO:0000256" key="1">
    <source>
        <dbReference type="SAM" id="MobiDB-lite"/>
    </source>
</evidence>
<dbReference type="EMBL" id="BKCJ011083342">
    <property type="protein sequence ID" value="GFC82214.1"/>
    <property type="molecule type" value="Genomic_DNA"/>
</dbReference>
<feature type="non-terminal residue" evidence="2">
    <location>
        <position position="130"/>
    </location>
</feature>